<reference evidence="1" key="2">
    <citation type="submission" date="2023-01" db="EMBL/GenBank/DDBJ databases">
        <authorList>
            <person name="Uljanovas D."/>
        </authorList>
    </citation>
    <scope>NUCLEOTIDE SEQUENCE</scope>
    <source>
        <strain evidence="1">S41</strain>
    </source>
</reference>
<name>A0AAW7QCJ8_9BACT</name>
<dbReference type="InterPro" id="IPR010412">
    <property type="entry name" value="DUF1007"/>
</dbReference>
<sequence length="173" mass="21071">MKSFIILFFVSTITLFAHPHTFIDIFPKIYNKENIITSISMMWKFDEMTSELLLMEFDENGNGKIDEEEQKYIKENYFDSLKDYKFYTYLFIDKKPIPIIPKNFKSFINKEKRIVYIFDFEINSDKNNIYIDFYDSENFTAFILKKEFVKGEITYRISGTDKDFYYSRRLEFK</sequence>
<dbReference type="AlphaFoldDB" id="A0AAW7QCJ8"/>
<dbReference type="Proteomes" id="UP001170364">
    <property type="component" value="Unassembled WGS sequence"/>
</dbReference>
<gene>
    <name evidence="1" type="ORF">PJV93_07170</name>
</gene>
<organism evidence="1 2">
    <name type="scientific">Aliarcobacter butzleri</name>
    <dbReference type="NCBI Taxonomy" id="28197"/>
    <lineage>
        <taxon>Bacteria</taxon>
        <taxon>Pseudomonadati</taxon>
        <taxon>Campylobacterota</taxon>
        <taxon>Epsilonproteobacteria</taxon>
        <taxon>Campylobacterales</taxon>
        <taxon>Arcobacteraceae</taxon>
        <taxon>Aliarcobacter</taxon>
    </lineage>
</organism>
<evidence type="ECO:0000313" key="1">
    <source>
        <dbReference type="EMBL" id="MDN5123686.1"/>
    </source>
</evidence>
<proteinExistence type="predicted"/>
<protein>
    <submittedName>
        <fullName evidence="1">DUF1007 family protein</fullName>
    </submittedName>
</protein>
<reference evidence="1" key="1">
    <citation type="journal article" date="2023" name="Microorganisms">
        <title>Genomic Characterization of Arcobacter butzleri Strains Isolated from Various Sources in Lithuania.</title>
        <authorList>
            <person name="Uljanovas D."/>
            <person name="Golz G."/>
            <person name="Fleischmann S."/>
            <person name="Kudirkiene E."/>
            <person name="Kasetiene N."/>
            <person name="Grineviciene A."/>
            <person name="Tamuleviciene E."/>
            <person name="Aksomaitiene J."/>
            <person name="Alter T."/>
            <person name="Malakauskas M."/>
        </authorList>
    </citation>
    <scope>NUCLEOTIDE SEQUENCE</scope>
    <source>
        <strain evidence="1">S41</strain>
    </source>
</reference>
<dbReference type="EMBL" id="JAQJJG010000007">
    <property type="protein sequence ID" value="MDN5123686.1"/>
    <property type="molecule type" value="Genomic_DNA"/>
</dbReference>
<comment type="caution">
    <text evidence="1">The sequence shown here is derived from an EMBL/GenBank/DDBJ whole genome shotgun (WGS) entry which is preliminary data.</text>
</comment>
<dbReference type="RefSeq" id="WP_257476365.1">
    <property type="nucleotide sequence ID" value="NZ_JANJYW010000005.1"/>
</dbReference>
<accession>A0AAW7QCJ8</accession>
<dbReference type="Pfam" id="PF06226">
    <property type="entry name" value="DUF1007"/>
    <property type="match status" value="1"/>
</dbReference>
<evidence type="ECO:0000313" key="2">
    <source>
        <dbReference type="Proteomes" id="UP001170364"/>
    </source>
</evidence>